<dbReference type="InterPro" id="IPR011009">
    <property type="entry name" value="Kinase-like_dom_sf"/>
</dbReference>
<reference evidence="2" key="2">
    <citation type="journal article" date="2023" name="IMA Fungus">
        <title>Comparative genomic study of the Penicillium genus elucidates a diverse pangenome and 15 lateral gene transfer events.</title>
        <authorList>
            <person name="Petersen C."/>
            <person name="Sorensen T."/>
            <person name="Nielsen M.R."/>
            <person name="Sondergaard T.E."/>
            <person name="Sorensen J.L."/>
            <person name="Fitzpatrick D.A."/>
            <person name="Frisvad J.C."/>
            <person name="Nielsen K.L."/>
        </authorList>
    </citation>
    <scope>NUCLEOTIDE SEQUENCE</scope>
    <source>
        <strain evidence="2">IBT 22155</strain>
    </source>
</reference>
<feature type="region of interest" description="Disordered" evidence="1">
    <location>
        <begin position="381"/>
        <end position="439"/>
    </location>
</feature>
<feature type="compositionally biased region" description="Polar residues" evidence="1">
    <location>
        <begin position="381"/>
        <end position="421"/>
    </location>
</feature>
<feature type="region of interest" description="Disordered" evidence="1">
    <location>
        <begin position="470"/>
        <end position="497"/>
    </location>
</feature>
<evidence type="ECO:0000313" key="3">
    <source>
        <dbReference type="Proteomes" id="UP001149079"/>
    </source>
</evidence>
<dbReference type="Gene3D" id="1.10.510.10">
    <property type="entry name" value="Transferase(Phosphotransferase) domain 1"/>
    <property type="match status" value="1"/>
</dbReference>
<evidence type="ECO:0000313" key="2">
    <source>
        <dbReference type="EMBL" id="KAJ5131248.1"/>
    </source>
</evidence>
<organism evidence="2 3">
    <name type="scientific">Penicillium bovifimosum</name>
    <dbReference type="NCBI Taxonomy" id="126998"/>
    <lineage>
        <taxon>Eukaryota</taxon>
        <taxon>Fungi</taxon>
        <taxon>Dikarya</taxon>
        <taxon>Ascomycota</taxon>
        <taxon>Pezizomycotina</taxon>
        <taxon>Eurotiomycetes</taxon>
        <taxon>Eurotiomycetidae</taxon>
        <taxon>Eurotiales</taxon>
        <taxon>Aspergillaceae</taxon>
        <taxon>Penicillium</taxon>
    </lineage>
</organism>
<reference evidence="2" key="1">
    <citation type="submission" date="2022-11" db="EMBL/GenBank/DDBJ databases">
        <authorList>
            <person name="Petersen C."/>
        </authorList>
    </citation>
    <scope>NUCLEOTIDE SEQUENCE</scope>
    <source>
        <strain evidence="2">IBT 22155</strain>
    </source>
</reference>
<dbReference type="Proteomes" id="UP001149079">
    <property type="component" value="Unassembled WGS sequence"/>
</dbReference>
<keyword evidence="3" id="KW-1185">Reference proteome</keyword>
<dbReference type="SUPFAM" id="SSF56112">
    <property type="entry name" value="Protein kinase-like (PK-like)"/>
    <property type="match status" value="1"/>
</dbReference>
<proteinExistence type="predicted"/>
<feature type="compositionally biased region" description="Basic and acidic residues" evidence="1">
    <location>
        <begin position="484"/>
        <end position="496"/>
    </location>
</feature>
<protein>
    <recommendedName>
        <fullName evidence="4">Protein kinase domain-containing protein</fullName>
    </recommendedName>
</protein>
<evidence type="ECO:0008006" key="4">
    <source>
        <dbReference type="Google" id="ProtNLM"/>
    </source>
</evidence>
<dbReference type="OrthoDB" id="2156052at2759"/>
<dbReference type="AlphaFoldDB" id="A0A9W9GWI7"/>
<feature type="compositionally biased region" description="Basic and acidic residues" evidence="1">
    <location>
        <begin position="719"/>
        <end position="731"/>
    </location>
</feature>
<dbReference type="EMBL" id="JAPQKL010000005">
    <property type="protein sequence ID" value="KAJ5131248.1"/>
    <property type="molecule type" value="Genomic_DNA"/>
</dbReference>
<accession>A0A9W9GWI7</accession>
<dbReference type="RefSeq" id="XP_056521627.1">
    <property type="nucleotide sequence ID" value="XM_056668031.1"/>
</dbReference>
<feature type="region of interest" description="Disordered" evidence="1">
    <location>
        <begin position="705"/>
        <end position="731"/>
    </location>
</feature>
<sequence>MASNSSPDYKALYLQEREVLRQVREVRRQESEAHKQIEARRKEVEEQLKRSTFVELVRHCHDLLSRPLRVGTLSCSTTGTIPLPKGKYCPTRLEQWVDCVAQQQDIYDSVRRYLQPEENPPRIFASRYQLEGHPEIVPQLIRSERDLRIYEGMAVDPHVCKVMLELCEIAAAREEFGLGDEVLFSRDPNVLGGDEMVETDMIPHSSPDQFFIHRVDGRGTTTLLTTVEYVPPNKLSLEDLRVGLGDMDLWEKMVQGNKVLNNEADRSVYKAQRLVCSAIVHEYHVMIQEGLEYSYLSTGIALVLLWVPREKPSTLYYHLCVPNQEVDDRDGDIPQPNTYIARVLCLCLMSFRSRQRDQEWRNVCSDLHTWEMNFDHTHANATTEELPQNTPPNSTDYVSLESDPTGSEYQASSSSIKSPTTPARRVPTRSQGNCEPLDLKDRMGSADPFGYESNPAARAQDPAAAARKRGYCQVEHSPPRRLSPRNEIDRHNDLSQRRSAQFRTQRCLLGLQNGGPLDDFCPNVDLHRQGGNGTQHSISAVELISLLKQQMDEDIDRCIPFGSRGSYGAPFKLTCSIHGYTVVGKGTTAVIWAKAVSQEADIYHILRKAQGSAVPVFLGKIDLAKIYFRYSAEIRHMLVMGWAGESTATLEQTSDLRREIKRSNKEIRSLGVRHLDLRPDNILWNAELGRALIIDFHRSELNRRRPADKSRPLKRSRHKAEISESKRVRVI</sequence>
<evidence type="ECO:0000256" key="1">
    <source>
        <dbReference type="SAM" id="MobiDB-lite"/>
    </source>
</evidence>
<dbReference type="GeneID" id="81407201"/>
<name>A0A9W9GWI7_9EURO</name>
<gene>
    <name evidence="2" type="ORF">N7515_007287</name>
</gene>
<comment type="caution">
    <text evidence="2">The sequence shown here is derived from an EMBL/GenBank/DDBJ whole genome shotgun (WGS) entry which is preliminary data.</text>
</comment>